<gene>
    <name evidence="4" type="ORF">LMH87_001785</name>
</gene>
<reference evidence="4" key="1">
    <citation type="journal article" date="2023" name="Access Microbiol">
        <title>De-novo genome assembly for Akanthomyces muscarius, a biocontrol agent of insect agricultural pests.</title>
        <authorList>
            <person name="Erdos Z."/>
            <person name="Studholme D.J."/>
            <person name="Raymond B."/>
            <person name="Sharma M."/>
        </authorList>
    </citation>
    <scope>NUCLEOTIDE SEQUENCE</scope>
    <source>
        <strain evidence="4">Ve6</strain>
    </source>
</reference>
<dbReference type="RefSeq" id="XP_056050190.1">
    <property type="nucleotide sequence ID" value="XM_056193121.1"/>
</dbReference>
<dbReference type="AlphaFoldDB" id="A0A9W8UIS6"/>
<name>A0A9W8UIS6_AKAMU</name>
<sequence length="277" mass="29335">MVNLLSPVFGLMISASLASPLDTMSQPEHNCGIQTISTEEPGLFKRQRSQPDNGEVINLGCVVHLCCGQGGECPSDDVAQKAVDFMNSVLDGAKIKFNLGNVSRIDNVRCNAGLTDNQAMDSLKAEVHQGNTSTLNLVYVPTNQGPGVKGVCVLPQPGDDIASNIGSKDGCVVAADTLTDNSGASITTTHEMGHWLSLPHVNGGGQSRGGGPFNRVSSGHLRRQSGGGEGNVMEPVSSPGKQYTFSQDQFIQMRQVALSRLNDQEVPLIHVARRAGW</sequence>
<organism evidence="4 5">
    <name type="scientific">Akanthomyces muscarius</name>
    <name type="common">Entomopathogenic fungus</name>
    <name type="synonym">Lecanicillium muscarium</name>
    <dbReference type="NCBI Taxonomy" id="2231603"/>
    <lineage>
        <taxon>Eukaryota</taxon>
        <taxon>Fungi</taxon>
        <taxon>Dikarya</taxon>
        <taxon>Ascomycota</taxon>
        <taxon>Pezizomycotina</taxon>
        <taxon>Sordariomycetes</taxon>
        <taxon>Hypocreomycetidae</taxon>
        <taxon>Hypocreales</taxon>
        <taxon>Cordycipitaceae</taxon>
        <taxon>Akanthomyces</taxon>
    </lineage>
</organism>
<comment type="caution">
    <text evidence="4">The sequence shown here is derived from an EMBL/GenBank/DDBJ whole genome shotgun (WGS) entry which is preliminary data.</text>
</comment>
<dbReference type="InterPro" id="IPR024079">
    <property type="entry name" value="MetalloPept_cat_dom_sf"/>
</dbReference>
<dbReference type="PANTHER" id="PTHR47466:SF1">
    <property type="entry name" value="METALLOPROTEASE MEP1 (AFU_ORTHOLOGUE AFUA_1G07730)-RELATED"/>
    <property type="match status" value="1"/>
</dbReference>
<keyword evidence="3" id="KW-0732">Signal</keyword>
<comment type="similarity">
    <text evidence="1">Belongs to the peptidase M43B family.</text>
</comment>
<keyword evidence="5" id="KW-1185">Reference proteome</keyword>
<dbReference type="GeneID" id="80888944"/>
<feature type="chain" id="PRO_5040840743" description="Metalloprotease" evidence="3">
    <location>
        <begin position="19"/>
        <end position="277"/>
    </location>
</feature>
<proteinExistence type="inferred from homology"/>
<dbReference type="EMBL" id="JAJHUN010000010">
    <property type="protein sequence ID" value="KAJ4147249.1"/>
    <property type="molecule type" value="Genomic_DNA"/>
</dbReference>
<dbReference type="SUPFAM" id="SSF55486">
    <property type="entry name" value="Metalloproteases ('zincins'), catalytic domain"/>
    <property type="match status" value="1"/>
</dbReference>
<evidence type="ECO:0000313" key="4">
    <source>
        <dbReference type="EMBL" id="KAJ4147249.1"/>
    </source>
</evidence>
<accession>A0A9W8UIS6</accession>
<evidence type="ECO:0000256" key="3">
    <source>
        <dbReference type="SAM" id="SignalP"/>
    </source>
</evidence>
<feature type="signal peptide" evidence="3">
    <location>
        <begin position="1"/>
        <end position="18"/>
    </location>
</feature>
<evidence type="ECO:0000256" key="1">
    <source>
        <dbReference type="ARBA" id="ARBA00008721"/>
    </source>
</evidence>
<evidence type="ECO:0000313" key="5">
    <source>
        <dbReference type="Proteomes" id="UP001144673"/>
    </source>
</evidence>
<feature type="region of interest" description="Disordered" evidence="2">
    <location>
        <begin position="205"/>
        <end position="241"/>
    </location>
</feature>
<evidence type="ECO:0000256" key="2">
    <source>
        <dbReference type="SAM" id="MobiDB-lite"/>
    </source>
</evidence>
<evidence type="ECO:0008006" key="6">
    <source>
        <dbReference type="Google" id="ProtNLM"/>
    </source>
</evidence>
<dbReference type="GO" id="GO:0008237">
    <property type="term" value="F:metallopeptidase activity"/>
    <property type="evidence" value="ECO:0007669"/>
    <property type="project" value="InterPro"/>
</dbReference>
<protein>
    <recommendedName>
        <fullName evidence="6">Metalloprotease</fullName>
    </recommendedName>
</protein>
<dbReference type="Proteomes" id="UP001144673">
    <property type="component" value="Chromosome 3"/>
</dbReference>
<dbReference type="PANTHER" id="PTHR47466">
    <property type="match status" value="1"/>
</dbReference>
<dbReference type="Gene3D" id="3.40.390.10">
    <property type="entry name" value="Collagenase (Catalytic Domain)"/>
    <property type="match status" value="1"/>
</dbReference>
<dbReference type="KEGG" id="amus:LMH87_001785"/>